<sequence length="90" mass="10179">MSLEEAKDKVGEADAEAARVALASHPNRVWKFLNPNSAESKEKQMDKLLLKKATSLVPQYTLGRMKEIAYRVERYEGMIQSKLGHFGLND</sequence>
<reference evidence="1 2" key="1">
    <citation type="journal article" date="2019" name="Nat. Ecol. Evol.">
        <title>Megaphylogeny resolves global patterns of mushroom evolution.</title>
        <authorList>
            <person name="Varga T."/>
            <person name="Krizsan K."/>
            <person name="Foldi C."/>
            <person name="Dima B."/>
            <person name="Sanchez-Garcia M."/>
            <person name="Sanchez-Ramirez S."/>
            <person name="Szollosi G.J."/>
            <person name="Szarkandi J.G."/>
            <person name="Papp V."/>
            <person name="Albert L."/>
            <person name="Andreopoulos W."/>
            <person name="Angelini C."/>
            <person name="Antonin V."/>
            <person name="Barry K.W."/>
            <person name="Bougher N.L."/>
            <person name="Buchanan P."/>
            <person name="Buyck B."/>
            <person name="Bense V."/>
            <person name="Catcheside P."/>
            <person name="Chovatia M."/>
            <person name="Cooper J."/>
            <person name="Damon W."/>
            <person name="Desjardin D."/>
            <person name="Finy P."/>
            <person name="Geml J."/>
            <person name="Haridas S."/>
            <person name="Hughes K."/>
            <person name="Justo A."/>
            <person name="Karasinski D."/>
            <person name="Kautmanova I."/>
            <person name="Kiss B."/>
            <person name="Kocsube S."/>
            <person name="Kotiranta H."/>
            <person name="LaButti K.M."/>
            <person name="Lechner B.E."/>
            <person name="Liimatainen K."/>
            <person name="Lipzen A."/>
            <person name="Lukacs Z."/>
            <person name="Mihaltcheva S."/>
            <person name="Morgado L.N."/>
            <person name="Niskanen T."/>
            <person name="Noordeloos M.E."/>
            <person name="Ohm R.A."/>
            <person name="Ortiz-Santana B."/>
            <person name="Ovrebo C."/>
            <person name="Racz N."/>
            <person name="Riley R."/>
            <person name="Savchenko A."/>
            <person name="Shiryaev A."/>
            <person name="Soop K."/>
            <person name="Spirin V."/>
            <person name="Szebenyi C."/>
            <person name="Tomsovsky M."/>
            <person name="Tulloss R.E."/>
            <person name="Uehling J."/>
            <person name="Grigoriev I.V."/>
            <person name="Vagvolgyi C."/>
            <person name="Papp T."/>
            <person name="Martin F.M."/>
            <person name="Miettinen O."/>
            <person name="Hibbett D.S."/>
            <person name="Nagy L.G."/>
        </authorList>
    </citation>
    <scope>NUCLEOTIDE SEQUENCE [LARGE SCALE GENOMIC DNA]</scope>
    <source>
        <strain evidence="1 2">CBS 309.79</strain>
    </source>
</reference>
<protein>
    <submittedName>
        <fullName evidence="1">Uncharacterized protein</fullName>
    </submittedName>
</protein>
<dbReference type="AlphaFoldDB" id="A0A5C3QZB6"/>
<evidence type="ECO:0000313" key="2">
    <source>
        <dbReference type="Proteomes" id="UP000305067"/>
    </source>
</evidence>
<accession>A0A5C3QZB6</accession>
<dbReference type="EMBL" id="ML178815">
    <property type="protein sequence ID" value="TFL06160.1"/>
    <property type="molecule type" value="Genomic_DNA"/>
</dbReference>
<gene>
    <name evidence="1" type="ORF">BDV98DRAFT_558938</name>
</gene>
<keyword evidence="2" id="KW-1185">Reference proteome</keyword>
<dbReference type="Proteomes" id="UP000305067">
    <property type="component" value="Unassembled WGS sequence"/>
</dbReference>
<evidence type="ECO:0000313" key="1">
    <source>
        <dbReference type="EMBL" id="TFL06160.1"/>
    </source>
</evidence>
<organism evidence="1 2">
    <name type="scientific">Pterulicium gracile</name>
    <dbReference type="NCBI Taxonomy" id="1884261"/>
    <lineage>
        <taxon>Eukaryota</taxon>
        <taxon>Fungi</taxon>
        <taxon>Dikarya</taxon>
        <taxon>Basidiomycota</taxon>
        <taxon>Agaricomycotina</taxon>
        <taxon>Agaricomycetes</taxon>
        <taxon>Agaricomycetidae</taxon>
        <taxon>Agaricales</taxon>
        <taxon>Pleurotineae</taxon>
        <taxon>Pterulaceae</taxon>
        <taxon>Pterulicium</taxon>
    </lineage>
</organism>
<name>A0A5C3QZB6_9AGAR</name>
<proteinExistence type="predicted"/>